<keyword evidence="11" id="KW-1185">Reference proteome</keyword>
<evidence type="ECO:0008006" key="12">
    <source>
        <dbReference type="Google" id="ProtNLM"/>
    </source>
</evidence>
<sequence length="421" mass="45660">MFRSFRLRIALGVLASSTVLLMSSAGSFAQMSLQEATLIATEQDPQVNALRQQVSRRTIEIQAARDAYFPSISLSAESSTTDGDGAGVSLTVTQVLFDWGLIRSEIKAASHVRVQAISDLKMAVEDLTFNLAGYFLDVEVMDRKIARTRDYLSFARRIAKQAEDRARAGVSDAAEVARARLEIVRAEDQMAQLVANRQMALSQLAYLIGRDPGGVADIPALGFAEIYKDAARLKTAVRISPDYIAARAAADEAEAGVETAKAARFPTISLQAQGRVDLDGGNSRTAVGIATSMNLSSSGLGRREVQAAELELAAARSTMSGVEKDLTNAATTALVSLEMLRRSEMSRAAQLTESQRVLDTYEQQFIGGQRELIDLLTTGRDLYDAEIEQIDSYDERKRTEYETARDLGVLGTLILSSSVGQ</sequence>
<evidence type="ECO:0000313" key="10">
    <source>
        <dbReference type="EMBL" id="ATG46184.1"/>
    </source>
</evidence>
<reference evidence="10 11" key="1">
    <citation type="submission" date="2017-06" db="EMBL/GenBank/DDBJ databases">
        <title>Celeribacter sp. TSPH2 complete genome sequence.</title>
        <authorList>
            <person name="Woo J.-H."/>
            <person name="Kim H.-S."/>
        </authorList>
    </citation>
    <scope>NUCLEOTIDE SEQUENCE [LARGE SCALE GENOMIC DNA]</scope>
    <source>
        <strain evidence="10 11">TSPH2</strain>
    </source>
</reference>
<dbReference type="KEGG" id="ceh:CEW89_00515"/>
<name>A0A291G7X3_9RHOB</name>
<keyword evidence="5" id="KW-0812">Transmembrane</keyword>
<evidence type="ECO:0000313" key="11">
    <source>
        <dbReference type="Proteomes" id="UP000217935"/>
    </source>
</evidence>
<dbReference type="Proteomes" id="UP000217935">
    <property type="component" value="Chromosome"/>
</dbReference>
<keyword evidence="6" id="KW-0472">Membrane</keyword>
<dbReference type="GO" id="GO:0009279">
    <property type="term" value="C:cell outer membrane"/>
    <property type="evidence" value="ECO:0007669"/>
    <property type="project" value="UniProtKB-SubCell"/>
</dbReference>
<evidence type="ECO:0000256" key="7">
    <source>
        <dbReference type="ARBA" id="ARBA00023237"/>
    </source>
</evidence>
<dbReference type="InterPro" id="IPR003423">
    <property type="entry name" value="OMP_efflux"/>
</dbReference>
<proteinExistence type="inferred from homology"/>
<keyword evidence="8" id="KW-0175">Coiled coil</keyword>
<dbReference type="InterPro" id="IPR051906">
    <property type="entry name" value="TolC-like"/>
</dbReference>
<evidence type="ECO:0000256" key="2">
    <source>
        <dbReference type="ARBA" id="ARBA00007613"/>
    </source>
</evidence>
<dbReference type="OrthoDB" id="9814637at2"/>
<organism evidence="10 11">
    <name type="scientific">Celeribacter ethanolicus</name>
    <dbReference type="NCBI Taxonomy" id="1758178"/>
    <lineage>
        <taxon>Bacteria</taxon>
        <taxon>Pseudomonadati</taxon>
        <taxon>Pseudomonadota</taxon>
        <taxon>Alphaproteobacteria</taxon>
        <taxon>Rhodobacterales</taxon>
        <taxon>Roseobacteraceae</taxon>
        <taxon>Celeribacter</taxon>
    </lineage>
</organism>
<keyword evidence="7" id="KW-0998">Cell outer membrane</keyword>
<dbReference type="PANTHER" id="PTHR30026">
    <property type="entry name" value="OUTER MEMBRANE PROTEIN TOLC"/>
    <property type="match status" value="1"/>
</dbReference>
<protein>
    <recommendedName>
        <fullName evidence="12">Transporter</fullName>
    </recommendedName>
</protein>
<gene>
    <name evidence="10" type="ORF">CEW89_00515</name>
</gene>
<accession>A0A291G7X3</accession>
<comment type="subcellular location">
    <subcellularLocation>
        <location evidence="1">Cell outer membrane</location>
    </subcellularLocation>
</comment>
<dbReference type="SUPFAM" id="SSF56954">
    <property type="entry name" value="Outer membrane efflux proteins (OEP)"/>
    <property type="match status" value="1"/>
</dbReference>
<evidence type="ECO:0000256" key="3">
    <source>
        <dbReference type="ARBA" id="ARBA00022448"/>
    </source>
</evidence>
<evidence type="ECO:0000256" key="1">
    <source>
        <dbReference type="ARBA" id="ARBA00004442"/>
    </source>
</evidence>
<evidence type="ECO:0000256" key="5">
    <source>
        <dbReference type="ARBA" id="ARBA00022692"/>
    </source>
</evidence>
<dbReference type="RefSeq" id="WP_096804507.1">
    <property type="nucleotide sequence ID" value="NZ_CP022196.1"/>
</dbReference>
<evidence type="ECO:0000256" key="6">
    <source>
        <dbReference type="ARBA" id="ARBA00023136"/>
    </source>
</evidence>
<dbReference type="EMBL" id="CP022196">
    <property type="protein sequence ID" value="ATG46184.1"/>
    <property type="molecule type" value="Genomic_DNA"/>
</dbReference>
<dbReference type="AlphaFoldDB" id="A0A291G7X3"/>
<keyword evidence="4" id="KW-1134">Transmembrane beta strand</keyword>
<dbReference type="Pfam" id="PF02321">
    <property type="entry name" value="OEP"/>
    <property type="match status" value="2"/>
</dbReference>
<dbReference type="GO" id="GO:1990281">
    <property type="term" value="C:efflux pump complex"/>
    <property type="evidence" value="ECO:0007669"/>
    <property type="project" value="TreeGrafter"/>
</dbReference>
<dbReference type="STRING" id="1758178.GCA_001550095_00718"/>
<dbReference type="GO" id="GO:0015288">
    <property type="term" value="F:porin activity"/>
    <property type="evidence" value="ECO:0007669"/>
    <property type="project" value="TreeGrafter"/>
</dbReference>
<evidence type="ECO:0000256" key="9">
    <source>
        <dbReference type="SAM" id="SignalP"/>
    </source>
</evidence>
<feature type="chain" id="PRO_5012313060" description="Transporter" evidence="9">
    <location>
        <begin position="30"/>
        <end position="421"/>
    </location>
</feature>
<evidence type="ECO:0000256" key="8">
    <source>
        <dbReference type="SAM" id="Coils"/>
    </source>
</evidence>
<dbReference type="GO" id="GO:0015562">
    <property type="term" value="F:efflux transmembrane transporter activity"/>
    <property type="evidence" value="ECO:0007669"/>
    <property type="project" value="InterPro"/>
</dbReference>
<evidence type="ECO:0000256" key="4">
    <source>
        <dbReference type="ARBA" id="ARBA00022452"/>
    </source>
</evidence>
<keyword evidence="3" id="KW-0813">Transport</keyword>
<dbReference type="Gene3D" id="1.20.1600.10">
    <property type="entry name" value="Outer membrane efflux proteins (OEP)"/>
    <property type="match status" value="1"/>
</dbReference>
<feature type="signal peptide" evidence="9">
    <location>
        <begin position="1"/>
        <end position="29"/>
    </location>
</feature>
<comment type="similarity">
    <text evidence="2">Belongs to the outer membrane factor (OMF) (TC 1.B.17) family.</text>
</comment>
<feature type="coiled-coil region" evidence="8">
    <location>
        <begin position="176"/>
        <end position="203"/>
    </location>
</feature>
<keyword evidence="9" id="KW-0732">Signal</keyword>
<dbReference type="PANTHER" id="PTHR30026:SF22">
    <property type="entry name" value="OUTER MEMBRANE EFFLUX PROTEIN"/>
    <property type="match status" value="1"/>
</dbReference>